<dbReference type="KEGG" id="rbc:BN938_0588"/>
<dbReference type="HOGENOM" id="CLU_705603_0_0_10"/>
<evidence type="ECO:0000313" key="1">
    <source>
        <dbReference type="EMBL" id="CDN30693.1"/>
    </source>
</evidence>
<evidence type="ECO:0000313" key="2">
    <source>
        <dbReference type="Proteomes" id="UP000027616"/>
    </source>
</evidence>
<dbReference type="AlphaFoldDB" id="A0A060RA68"/>
<gene>
    <name evidence="1" type="ORF">BN938_0588</name>
</gene>
<sequence length="391" mass="44948">MIIINTSVSVLAQNKQANSYSPTIIDISNIKLVKDATIKLSDIADSVSYITLSKNVLLGEIGLIKPIDDKHFVIFSNQTVYRYTNGGKYVNRLFSSGRAANEAVCLSQPIVNRERNFILVDDNVSTYNKMFSGDGKLLGRNDKTRETIALYTAGYADNLEVIWLVKSNWYANAEKCNPFTKSIFEVRNIESKEIVYKHPNPYYNYSYKINNKGSSYTGNDVCMGRSNNSYWFKIKDMDTVFTTTNFKDIKVKYIIKTPEPKLDFLANMKHRYGALDRSKSQYFRNKETLLTERYLFLDFLFRGFYTYNCCYDTKTKKLSFFESKIINDIDGFCDIENIWSTQFGSDKAFYADNKLYVPIDAIKIIDAGKAKKFPGLTEDSNPIIMVVHLKK</sequence>
<protein>
    <recommendedName>
        <fullName evidence="3">6-bladed beta-propeller</fullName>
    </recommendedName>
</protein>
<keyword evidence="2" id="KW-1185">Reference proteome</keyword>
<dbReference type="Proteomes" id="UP000027616">
    <property type="component" value="Chromosome I"/>
</dbReference>
<organism evidence="1 2">
    <name type="scientific">Mucinivorans hirudinis</name>
    <dbReference type="NCBI Taxonomy" id="1433126"/>
    <lineage>
        <taxon>Bacteria</taxon>
        <taxon>Pseudomonadati</taxon>
        <taxon>Bacteroidota</taxon>
        <taxon>Bacteroidia</taxon>
        <taxon>Bacteroidales</taxon>
        <taxon>Rikenellaceae</taxon>
        <taxon>Mucinivorans</taxon>
    </lineage>
</organism>
<accession>A0A060RA68</accession>
<evidence type="ECO:0008006" key="3">
    <source>
        <dbReference type="Google" id="ProtNLM"/>
    </source>
</evidence>
<proteinExistence type="predicted"/>
<reference evidence="1 2" key="1">
    <citation type="journal article" date="2015" name="Genome Announc.">
        <title>Complete Genome Sequence of the Novel Leech Symbiont Mucinivorans hirudinis M3T.</title>
        <authorList>
            <person name="Nelson M.C."/>
            <person name="Bomar L."/>
            <person name="Graf J."/>
        </authorList>
    </citation>
    <scope>NUCLEOTIDE SEQUENCE [LARGE SCALE GENOMIC DNA]</scope>
    <source>
        <strain evidence="2">M3</strain>
    </source>
</reference>
<dbReference type="EMBL" id="HG934468">
    <property type="protein sequence ID" value="CDN30693.1"/>
    <property type="molecule type" value="Genomic_DNA"/>
</dbReference>
<name>A0A060RA68_9BACT</name>
<dbReference type="eggNOG" id="ENOG5034AIK">
    <property type="taxonomic scope" value="Bacteria"/>
</dbReference>
<dbReference type="STRING" id="1433126.BN938_0588"/>